<comment type="similarity">
    <text evidence="5">Belongs to the Prp family.</text>
</comment>
<dbReference type="NCBIfam" id="NF011127">
    <property type="entry name" value="PRK14553.1-7"/>
    <property type="match status" value="1"/>
</dbReference>
<evidence type="ECO:0000313" key="7">
    <source>
        <dbReference type="EMBL" id="OOM11868.1"/>
    </source>
</evidence>
<protein>
    <recommendedName>
        <fullName evidence="6">Ribosomal processing cysteine protease Prp</fullName>
    </recommendedName>
</protein>
<dbReference type="InterPro" id="IPR036764">
    <property type="entry name" value="Peptidase_Prp_sf"/>
</dbReference>
<evidence type="ECO:0000256" key="6">
    <source>
        <dbReference type="ARBA" id="ARBA00044538"/>
    </source>
</evidence>
<dbReference type="SUPFAM" id="SSF118010">
    <property type="entry name" value="TM1457-like"/>
    <property type="match status" value="1"/>
</dbReference>
<dbReference type="PANTHER" id="PTHR39178">
    <property type="entry name" value="HYPOTHETICAL RIBOSOME-ASSOCIATED PROTEIN"/>
    <property type="match status" value="1"/>
</dbReference>
<keyword evidence="2" id="KW-0645">Protease</keyword>
<evidence type="ECO:0000256" key="2">
    <source>
        <dbReference type="ARBA" id="ARBA00022670"/>
    </source>
</evidence>
<sequence length="128" mass="14447">MVKIQINQHNGNIIGFVINNHALCADRDFHNDVALVGEAFDMICNSVSVLSQSVIIGLDEVLKLNSTYEIGDGYLKLDLQDFNVEELDQAQVLLKTFEKSLESVILSLDETFGSKRRKEYITLKKEEV</sequence>
<dbReference type="Gene3D" id="3.30.70.1490">
    <property type="entry name" value="Cysteine protease Prp"/>
    <property type="match status" value="1"/>
</dbReference>
<gene>
    <name evidence="7" type="ORF">CLOSAC_22950</name>
</gene>
<dbReference type="InterPro" id="IPR007422">
    <property type="entry name" value="Peptidase_Prp"/>
</dbReference>
<keyword evidence="4" id="KW-0788">Thiol protease</keyword>
<dbReference type="GO" id="GO:0006508">
    <property type="term" value="P:proteolysis"/>
    <property type="evidence" value="ECO:0007669"/>
    <property type="project" value="UniProtKB-KW"/>
</dbReference>
<organism evidence="7 8">
    <name type="scientific">Clostridium saccharobutylicum</name>
    <dbReference type="NCBI Taxonomy" id="169679"/>
    <lineage>
        <taxon>Bacteria</taxon>
        <taxon>Bacillati</taxon>
        <taxon>Bacillota</taxon>
        <taxon>Clostridia</taxon>
        <taxon>Eubacteriales</taxon>
        <taxon>Clostridiaceae</taxon>
        <taxon>Clostridium</taxon>
    </lineage>
</organism>
<keyword evidence="3" id="KW-0378">Hydrolase</keyword>
<dbReference type="Pfam" id="PF04327">
    <property type="entry name" value="Peptidase_Prp"/>
    <property type="match status" value="1"/>
</dbReference>
<keyword evidence="1" id="KW-0690">Ribosome biogenesis</keyword>
<name>A0A1S8N656_CLOSA</name>
<reference evidence="7 8" key="1">
    <citation type="submission" date="2016-05" db="EMBL/GenBank/DDBJ databases">
        <title>Microbial solvent formation.</title>
        <authorList>
            <person name="Poehlein A."/>
            <person name="Montoya Solano J.D."/>
            <person name="Flitsch S."/>
            <person name="Krabben P."/>
            <person name="Duerre P."/>
            <person name="Daniel R."/>
        </authorList>
    </citation>
    <scope>NUCLEOTIDE SEQUENCE [LARGE SCALE GENOMIC DNA]</scope>
    <source>
        <strain evidence="7 8">L1-8</strain>
    </source>
</reference>
<dbReference type="GO" id="GO:0042254">
    <property type="term" value="P:ribosome biogenesis"/>
    <property type="evidence" value="ECO:0007669"/>
    <property type="project" value="UniProtKB-KW"/>
</dbReference>
<evidence type="ECO:0000256" key="5">
    <source>
        <dbReference type="ARBA" id="ARBA00044503"/>
    </source>
</evidence>
<evidence type="ECO:0000256" key="4">
    <source>
        <dbReference type="ARBA" id="ARBA00022807"/>
    </source>
</evidence>
<dbReference type="PANTHER" id="PTHR39178:SF1">
    <property type="entry name" value="RIBOSOMAL-PROCESSING CYSTEINE PROTEASE PRP"/>
    <property type="match status" value="1"/>
</dbReference>
<proteinExistence type="inferred from homology"/>
<dbReference type="STRING" id="169679.CSACC_06400"/>
<dbReference type="RefSeq" id="WP_077865545.1">
    <property type="nucleotide sequence ID" value="NZ_LZYZ01000004.1"/>
</dbReference>
<dbReference type="Proteomes" id="UP000191154">
    <property type="component" value="Unassembled WGS sequence"/>
</dbReference>
<dbReference type="AlphaFoldDB" id="A0A1S8N656"/>
<accession>A0A1S8N656</accession>
<dbReference type="GO" id="GO:0008234">
    <property type="term" value="F:cysteine-type peptidase activity"/>
    <property type="evidence" value="ECO:0007669"/>
    <property type="project" value="UniProtKB-KW"/>
</dbReference>
<evidence type="ECO:0000256" key="1">
    <source>
        <dbReference type="ARBA" id="ARBA00022517"/>
    </source>
</evidence>
<evidence type="ECO:0000256" key="3">
    <source>
        <dbReference type="ARBA" id="ARBA00022801"/>
    </source>
</evidence>
<dbReference type="EMBL" id="LZYZ01000004">
    <property type="protein sequence ID" value="OOM11868.1"/>
    <property type="molecule type" value="Genomic_DNA"/>
</dbReference>
<comment type="caution">
    <text evidence="7">The sequence shown here is derived from an EMBL/GenBank/DDBJ whole genome shotgun (WGS) entry which is preliminary data.</text>
</comment>
<dbReference type="CDD" id="cd16332">
    <property type="entry name" value="Prp-like"/>
    <property type="match status" value="1"/>
</dbReference>
<evidence type="ECO:0000313" key="8">
    <source>
        <dbReference type="Proteomes" id="UP000191154"/>
    </source>
</evidence>